<dbReference type="Proteomes" id="UP000011116">
    <property type="component" value="Chromosome 1H"/>
</dbReference>
<sequence length="74" mass="8573">MTSCFCYFHPSAIFGHWVLRYEHVSSSGWLLKPRLPPHVYIWIHPSPDGQICVCEWLLYYSLFDALVRSSSGSP</sequence>
<organism evidence="1 2">
    <name type="scientific">Hordeum vulgare subsp. vulgare</name>
    <name type="common">Domesticated barley</name>
    <dbReference type="NCBI Taxonomy" id="112509"/>
    <lineage>
        <taxon>Eukaryota</taxon>
        <taxon>Viridiplantae</taxon>
        <taxon>Streptophyta</taxon>
        <taxon>Embryophyta</taxon>
        <taxon>Tracheophyta</taxon>
        <taxon>Spermatophyta</taxon>
        <taxon>Magnoliopsida</taxon>
        <taxon>Liliopsida</taxon>
        <taxon>Poales</taxon>
        <taxon>Poaceae</taxon>
        <taxon>BOP clade</taxon>
        <taxon>Pooideae</taxon>
        <taxon>Triticodae</taxon>
        <taxon>Triticeae</taxon>
        <taxon>Hordeinae</taxon>
        <taxon>Hordeum</taxon>
    </lineage>
</organism>
<reference evidence="1" key="2">
    <citation type="submission" date="2020-10" db="EMBL/GenBank/DDBJ databases">
        <authorList>
            <person name="Scholz U."/>
            <person name="Mascher M."/>
            <person name="Fiebig A."/>
        </authorList>
    </citation>
    <scope>NUCLEOTIDE SEQUENCE [LARGE SCALE GENOMIC DNA]</scope>
    <source>
        <strain evidence="1">cv. Morex</strain>
    </source>
</reference>
<dbReference type="AlphaFoldDB" id="A0A8I6XAP8"/>
<accession>A0A8I6XAP8</accession>
<keyword evidence="2" id="KW-1185">Reference proteome</keyword>
<name>A0A8I6XAP8_HORVV</name>
<protein>
    <submittedName>
        <fullName evidence="1">Uncharacterized protein</fullName>
    </submittedName>
</protein>
<evidence type="ECO:0000313" key="1">
    <source>
        <dbReference type="EnsemblPlants" id="HORVU.MOREX.r3.1HG0094200.1.CDS1"/>
    </source>
</evidence>
<reference evidence="1" key="3">
    <citation type="submission" date="2022-01" db="UniProtKB">
        <authorList>
            <consortium name="EnsemblPlants"/>
        </authorList>
    </citation>
    <scope>IDENTIFICATION</scope>
    <source>
        <strain evidence="1">subsp. vulgare</strain>
    </source>
</reference>
<dbReference type="Gramene" id="HORVU.MOREX.r2.1HG0077640.1">
    <property type="protein sequence ID" value="HORVU.MOREX.r2.1HG0077640.1.CDS.1"/>
    <property type="gene ID" value="HORVU.MOREX.r2.1HG0077640"/>
</dbReference>
<proteinExistence type="predicted"/>
<dbReference type="Gramene" id="HORVU.MOREX.r3.1HG0094200.1">
    <property type="protein sequence ID" value="HORVU.MOREX.r3.1HG0094200.1.CDS1"/>
    <property type="gene ID" value="HORVU.MOREX.r3.1HG0094200"/>
</dbReference>
<evidence type="ECO:0000313" key="2">
    <source>
        <dbReference type="Proteomes" id="UP000011116"/>
    </source>
</evidence>
<reference evidence="2" key="1">
    <citation type="journal article" date="2012" name="Nature">
        <title>A physical, genetic and functional sequence assembly of the barley genome.</title>
        <authorList>
            <consortium name="The International Barley Genome Sequencing Consortium"/>
            <person name="Mayer K.F."/>
            <person name="Waugh R."/>
            <person name="Brown J.W."/>
            <person name="Schulman A."/>
            <person name="Langridge P."/>
            <person name="Platzer M."/>
            <person name="Fincher G.B."/>
            <person name="Muehlbauer G.J."/>
            <person name="Sato K."/>
            <person name="Close T.J."/>
            <person name="Wise R.P."/>
            <person name="Stein N."/>
        </authorList>
    </citation>
    <scope>NUCLEOTIDE SEQUENCE [LARGE SCALE GENOMIC DNA]</scope>
    <source>
        <strain evidence="2">cv. Morex</strain>
    </source>
</reference>
<dbReference type="EnsemblPlants" id="HORVU.MOREX.r3.1HG0094200.1">
    <property type="protein sequence ID" value="HORVU.MOREX.r3.1HG0094200.1.CDS1"/>
    <property type="gene ID" value="HORVU.MOREX.r3.1HG0094200"/>
</dbReference>